<name>A0A7S3DYN9_9CHLO</name>
<proteinExistence type="predicted"/>
<reference evidence="1" key="1">
    <citation type="submission" date="2021-01" db="EMBL/GenBank/DDBJ databases">
        <authorList>
            <person name="Corre E."/>
            <person name="Pelletier E."/>
            <person name="Niang G."/>
            <person name="Scheremetjew M."/>
            <person name="Finn R."/>
            <person name="Kale V."/>
            <person name="Holt S."/>
            <person name="Cochrane G."/>
            <person name="Meng A."/>
            <person name="Brown T."/>
            <person name="Cohen L."/>
        </authorList>
    </citation>
    <scope>NUCLEOTIDE SEQUENCE</scope>
    <source>
        <strain evidence="1">RCC856</strain>
    </source>
</reference>
<dbReference type="EMBL" id="HBHU01001083">
    <property type="protein sequence ID" value="CAE0008829.1"/>
    <property type="molecule type" value="Transcribed_RNA"/>
</dbReference>
<dbReference type="Gene3D" id="3.30.70.330">
    <property type="match status" value="1"/>
</dbReference>
<gene>
    <name evidence="1" type="ORF">CLAU1311_LOCUS672</name>
</gene>
<dbReference type="PANTHER" id="PTHR48167:SF2">
    <property type="entry name" value="EXPRESSED PROTEIN"/>
    <property type="match status" value="1"/>
</dbReference>
<dbReference type="SUPFAM" id="SSF54928">
    <property type="entry name" value="RNA-binding domain, RBD"/>
    <property type="match status" value="1"/>
</dbReference>
<dbReference type="PANTHER" id="PTHR48167">
    <property type="entry name" value="EXPRESSED PROTEIN"/>
    <property type="match status" value="1"/>
</dbReference>
<dbReference type="GO" id="GO:0003676">
    <property type="term" value="F:nucleic acid binding"/>
    <property type="evidence" value="ECO:0007669"/>
    <property type="project" value="InterPro"/>
</dbReference>
<organism evidence="1">
    <name type="scientific">Chloropicon laureae</name>
    <dbReference type="NCBI Taxonomy" id="464258"/>
    <lineage>
        <taxon>Eukaryota</taxon>
        <taxon>Viridiplantae</taxon>
        <taxon>Chlorophyta</taxon>
        <taxon>Chloropicophyceae</taxon>
        <taxon>Chloropicales</taxon>
        <taxon>Chloropicaceae</taxon>
        <taxon>Chloropicon</taxon>
    </lineage>
</organism>
<dbReference type="AlphaFoldDB" id="A0A7S3DYN9"/>
<accession>A0A7S3DYN9</accession>
<protein>
    <submittedName>
        <fullName evidence="1">Uncharacterized protein</fullName>
    </submittedName>
</protein>
<dbReference type="InterPro" id="IPR035979">
    <property type="entry name" value="RBD_domain_sf"/>
</dbReference>
<dbReference type="InterPro" id="IPR012677">
    <property type="entry name" value="Nucleotide-bd_a/b_plait_sf"/>
</dbReference>
<evidence type="ECO:0000313" key="1">
    <source>
        <dbReference type="EMBL" id="CAE0008829.1"/>
    </source>
</evidence>
<sequence>MMLRNNLLRLRAKLGESLFPAAERQSAMPSCSSHAAAAAAGATLPRCFSATGEGAGTGGADMEAEARRQLEAVRDQMEEDSLDKQVRAQNLPDDVASGVATFLEEEEGGSLGKAGAKNWLMLSGLAKAVIPVDVIGFLKEHGVAHKEIKVKLDRQLGVSEWFVCISSGDVSTAVRKLRGKHLGLLPVSVQLLNEEPQMLEQILPQGEEYVSLTNVPTDTTWQDVKDFFRGYNIRHNGIVELQEKLLSSPTYSYVYGKEETKRFLVQFTSSAEAYNAIQWKSHRPFFDRRAMVGLMFSTSNHLERVDQQ</sequence>